<dbReference type="EMBL" id="JAACNO010001551">
    <property type="protein sequence ID" value="KAF4139616.1"/>
    <property type="molecule type" value="Genomic_DNA"/>
</dbReference>
<comment type="caution">
    <text evidence="7">The sequence shown here is derived from an EMBL/GenBank/DDBJ whole genome shotgun (WGS) entry which is preliminary data.</text>
</comment>
<proteinExistence type="inferred from homology"/>
<feature type="signal peptide" evidence="5">
    <location>
        <begin position="1"/>
        <end position="23"/>
    </location>
</feature>
<keyword evidence="4 5" id="KW-0732">Signal</keyword>
<accession>A0A833S1C1</accession>
<gene>
    <name evidence="7" type="ORF">GN244_ATG17592</name>
    <name evidence="8" type="ORF">GN958_ATG11101</name>
</gene>
<comment type="similarity">
    <text evidence="2 5">Belongs to the RxLR effector family.</text>
</comment>
<keyword evidence="3 5" id="KW-0964">Secreted</keyword>
<evidence type="ECO:0000313" key="9">
    <source>
        <dbReference type="Proteomes" id="UP000602510"/>
    </source>
</evidence>
<evidence type="ECO:0000256" key="3">
    <source>
        <dbReference type="ARBA" id="ARBA00022525"/>
    </source>
</evidence>
<dbReference type="AlphaFoldDB" id="A0A833S1C1"/>
<dbReference type="Proteomes" id="UP000704712">
    <property type="component" value="Unassembled WGS sequence"/>
</dbReference>
<dbReference type="EMBL" id="WSZM01000659">
    <property type="protein sequence ID" value="KAF4030616.1"/>
    <property type="molecule type" value="Genomic_DNA"/>
</dbReference>
<evidence type="ECO:0000256" key="5">
    <source>
        <dbReference type="RuleBase" id="RU367124"/>
    </source>
</evidence>
<evidence type="ECO:0000313" key="8">
    <source>
        <dbReference type="EMBL" id="KAF4139616.1"/>
    </source>
</evidence>
<sequence length="194" mass="21536">MRGFIILLAIQVTVTILAHGTGAVDIETLATTRSGIVQDPAVAGHVTNNVQRLLRKHEDVNDGTEHDKKSTNEERDVSTAVKAFAEKLKSIWTVGKVADAMDGIPTLQRLGQADHIDELIKAMLAGKNADDVSKDMMARTMTIFQMMDERRFTPSKVKMYIAEKKVVLTPEDAHYFTPLFSAYWKAAHVGKKLE</sequence>
<organism evidence="7 9">
    <name type="scientific">Phytophthora infestans</name>
    <name type="common">Potato late blight agent</name>
    <name type="synonym">Botrytis infestans</name>
    <dbReference type="NCBI Taxonomy" id="4787"/>
    <lineage>
        <taxon>Eukaryota</taxon>
        <taxon>Sar</taxon>
        <taxon>Stramenopiles</taxon>
        <taxon>Oomycota</taxon>
        <taxon>Peronosporomycetes</taxon>
        <taxon>Peronosporales</taxon>
        <taxon>Peronosporaceae</taxon>
        <taxon>Phytophthora</taxon>
    </lineage>
</organism>
<dbReference type="Proteomes" id="UP000602510">
    <property type="component" value="Unassembled WGS sequence"/>
</dbReference>
<evidence type="ECO:0000256" key="1">
    <source>
        <dbReference type="ARBA" id="ARBA00004613"/>
    </source>
</evidence>
<evidence type="ECO:0000256" key="2">
    <source>
        <dbReference type="ARBA" id="ARBA00010400"/>
    </source>
</evidence>
<evidence type="ECO:0000256" key="6">
    <source>
        <dbReference type="SAM" id="MobiDB-lite"/>
    </source>
</evidence>
<feature type="chain" id="PRO_5036239566" description="RxLR effector protein" evidence="5">
    <location>
        <begin position="24"/>
        <end position="194"/>
    </location>
</feature>
<comment type="subcellular location">
    <subcellularLocation>
        <location evidence="1 5">Secreted</location>
    </subcellularLocation>
</comment>
<dbReference type="Pfam" id="PF16810">
    <property type="entry name" value="RXLR"/>
    <property type="match status" value="1"/>
</dbReference>
<feature type="region of interest" description="Disordered" evidence="6">
    <location>
        <begin position="56"/>
        <end position="75"/>
    </location>
</feature>
<protein>
    <recommendedName>
        <fullName evidence="5">RxLR effector protein</fullName>
    </recommendedName>
</protein>
<dbReference type="InterPro" id="IPR031825">
    <property type="entry name" value="RXLR"/>
</dbReference>
<name>A0A833S1C1_PHYIN</name>
<comment type="function">
    <text evidence="5">Effector that suppresses plant defense responses during pathogen infection.</text>
</comment>
<keyword evidence="9" id="KW-1185">Reference proteome</keyword>
<reference evidence="7" key="1">
    <citation type="submission" date="2020-04" db="EMBL/GenBank/DDBJ databases">
        <title>Hybrid Assembly of Korean Phytophthora infestans isolates.</title>
        <authorList>
            <person name="Prokchorchik M."/>
            <person name="Lee Y."/>
            <person name="Seo J."/>
            <person name="Cho J.-H."/>
            <person name="Park Y.-E."/>
            <person name="Jang D.-C."/>
            <person name="Im J.-S."/>
            <person name="Choi J.-G."/>
            <person name="Park H.-J."/>
            <person name="Lee G.-B."/>
            <person name="Lee Y.-G."/>
            <person name="Hong S.-Y."/>
            <person name="Cho K."/>
            <person name="Sohn K.H."/>
        </authorList>
    </citation>
    <scope>NUCLEOTIDE SEQUENCE</scope>
    <source>
        <strain evidence="7">KR_1_A1</strain>
        <strain evidence="8">KR_2_A2</strain>
    </source>
</reference>
<evidence type="ECO:0000256" key="4">
    <source>
        <dbReference type="ARBA" id="ARBA00022729"/>
    </source>
</evidence>
<comment type="domain">
    <text evidence="5">The RxLR-dEER motif acts to carry the protein into the host cell cytoplasm through binding to cell surface phosphatidylinositol-3-phosphate.</text>
</comment>
<evidence type="ECO:0000313" key="7">
    <source>
        <dbReference type="EMBL" id="KAF4030616.1"/>
    </source>
</evidence>